<dbReference type="Gene3D" id="2.70.40.10">
    <property type="match status" value="1"/>
</dbReference>
<dbReference type="PANTHER" id="PTHR11241">
    <property type="entry name" value="DEOXYURIDINE 5'-TRIPHOSPHATE NUCLEOTIDOHYDROLASE"/>
    <property type="match status" value="1"/>
</dbReference>
<dbReference type="SUPFAM" id="SSF51283">
    <property type="entry name" value="dUTPase-like"/>
    <property type="match status" value="1"/>
</dbReference>
<comment type="catalytic activity">
    <reaction evidence="5">
        <text>dUTP + H2O = dUMP + diphosphate + H(+)</text>
        <dbReference type="Rhea" id="RHEA:10248"/>
        <dbReference type="ChEBI" id="CHEBI:15377"/>
        <dbReference type="ChEBI" id="CHEBI:15378"/>
        <dbReference type="ChEBI" id="CHEBI:33019"/>
        <dbReference type="ChEBI" id="CHEBI:61555"/>
        <dbReference type="ChEBI" id="CHEBI:246422"/>
        <dbReference type="EC" id="3.6.1.23"/>
    </reaction>
</comment>
<gene>
    <name evidence="7" type="ORF">JOC47_002786</name>
</gene>
<dbReference type="GO" id="GO:0006226">
    <property type="term" value="P:dUMP biosynthetic process"/>
    <property type="evidence" value="ECO:0007669"/>
    <property type="project" value="InterPro"/>
</dbReference>
<dbReference type="GO" id="GO:0004170">
    <property type="term" value="F:dUTP diphosphatase activity"/>
    <property type="evidence" value="ECO:0007669"/>
    <property type="project" value="UniProtKB-EC"/>
</dbReference>
<dbReference type="NCBIfam" id="TIGR00576">
    <property type="entry name" value="dut"/>
    <property type="match status" value="1"/>
</dbReference>
<evidence type="ECO:0000313" key="7">
    <source>
        <dbReference type="EMBL" id="MBM7557918.1"/>
    </source>
</evidence>
<dbReference type="GO" id="GO:0000287">
    <property type="term" value="F:magnesium ion binding"/>
    <property type="evidence" value="ECO:0007669"/>
    <property type="project" value="InterPro"/>
</dbReference>
<reference evidence="7" key="1">
    <citation type="submission" date="2021-01" db="EMBL/GenBank/DDBJ databases">
        <title>Genomic Encyclopedia of Type Strains, Phase IV (KMG-IV): sequencing the most valuable type-strain genomes for metagenomic binning, comparative biology and taxonomic classification.</title>
        <authorList>
            <person name="Goeker M."/>
        </authorList>
    </citation>
    <scope>NUCLEOTIDE SEQUENCE</scope>
    <source>
        <strain evidence="7">DSM 23230</strain>
    </source>
</reference>
<dbReference type="InterPro" id="IPR008181">
    <property type="entry name" value="dUTPase"/>
</dbReference>
<keyword evidence="8" id="KW-1185">Reference proteome</keyword>
<evidence type="ECO:0000256" key="3">
    <source>
        <dbReference type="ARBA" id="ARBA00022801"/>
    </source>
</evidence>
<dbReference type="PANTHER" id="PTHR11241:SF0">
    <property type="entry name" value="DEOXYURIDINE 5'-TRIPHOSPHATE NUCLEOTIDOHYDROLASE"/>
    <property type="match status" value="1"/>
</dbReference>
<keyword evidence="4" id="KW-0546">Nucleotide metabolism</keyword>
<dbReference type="Pfam" id="PF00692">
    <property type="entry name" value="dUTPase"/>
    <property type="match status" value="1"/>
</dbReference>
<dbReference type="RefSeq" id="WP_204702813.1">
    <property type="nucleotide sequence ID" value="NZ_JAFBDQ010000020.1"/>
</dbReference>
<dbReference type="CDD" id="cd07557">
    <property type="entry name" value="trimeric_dUTPase"/>
    <property type="match status" value="1"/>
</dbReference>
<organism evidence="7 8">
    <name type="scientific">Halanaerobacter jeridensis</name>
    <dbReference type="NCBI Taxonomy" id="706427"/>
    <lineage>
        <taxon>Bacteria</taxon>
        <taxon>Bacillati</taxon>
        <taxon>Bacillota</taxon>
        <taxon>Clostridia</taxon>
        <taxon>Halanaerobiales</taxon>
        <taxon>Halobacteroidaceae</taxon>
        <taxon>Halanaerobacter</taxon>
    </lineage>
</organism>
<evidence type="ECO:0000259" key="6">
    <source>
        <dbReference type="Pfam" id="PF00692"/>
    </source>
</evidence>
<protein>
    <recommendedName>
        <fullName evidence="2">dUTP diphosphatase</fullName>
        <ecNumber evidence="2">3.6.1.23</ecNumber>
    </recommendedName>
</protein>
<dbReference type="InterPro" id="IPR033704">
    <property type="entry name" value="dUTPase_trimeric"/>
</dbReference>
<feature type="domain" description="dUTPase-like" evidence="6">
    <location>
        <begin position="24"/>
        <end position="151"/>
    </location>
</feature>
<comment type="similarity">
    <text evidence="1">Belongs to the dUTPase family.</text>
</comment>
<evidence type="ECO:0000256" key="5">
    <source>
        <dbReference type="ARBA" id="ARBA00047686"/>
    </source>
</evidence>
<sequence length="153" mass="17332">MGNRQRGFEHVVETARKYDEEGFIPQRATEKSAGYDIKTPIDLEIPPQDYTTFFTNIKAYMQDDEVLKIYIRSSLGFKHGLMLANNVGIIDADYYSNPDNDGNIGIRLYNSSQEKLSFKAGTRICQGIFEKYLTVDQDQTKKSREGGLGSTGR</sequence>
<evidence type="ECO:0000256" key="4">
    <source>
        <dbReference type="ARBA" id="ARBA00023080"/>
    </source>
</evidence>
<evidence type="ECO:0000256" key="1">
    <source>
        <dbReference type="ARBA" id="ARBA00006581"/>
    </source>
</evidence>
<dbReference type="GO" id="GO:0046081">
    <property type="term" value="P:dUTP catabolic process"/>
    <property type="evidence" value="ECO:0007669"/>
    <property type="project" value="InterPro"/>
</dbReference>
<dbReference type="AlphaFoldDB" id="A0A939BQA8"/>
<name>A0A939BQA8_9FIRM</name>
<keyword evidence="3 7" id="KW-0378">Hydrolase</keyword>
<dbReference type="Proteomes" id="UP000774000">
    <property type="component" value="Unassembled WGS sequence"/>
</dbReference>
<dbReference type="InterPro" id="IPR029054">
    <property type="entry name" value="dUTPase-like"/>
</dbReference>
<proteinExistence type="inferred from homology"/>
<dbReference type="EC" id="3.6.1.23" evidence="2"/>
<comment type="caution">
    <text evidence="7">The sequence shown here is derived from an EMBL/GenBank/DDBJ whole genome shotgun (WGS) entry which is preliminary data.</text>
</comment>
<accession>A0A939BQA8</accession>
<dbReference type="InterPro" id="IPR036157">
    <property type="entry name" value="dUTPase-like_sf"/>
</dbReference>
<evidence type="ECO:0000256" key="2">
    <source>
        <dbReference type="ARBA" id="ARBA00012379"/>
    </source>
</evidence>
<evidence type="ECO:0000313" key="8">
    <source>
        <dbReference type="Proteomes" id="UP000774000"/>
    </source>
</evidence>
<dbReference type="EMBL" id="JAFBDQ010000020">
    <property type="protein sequence ID" value="MBM7557918.1"/>
    <property type="molecule type" value="Genomic_DNA"/>
</dbReference>